<dbReference type="EMBL" id="KZ305040">
    <property type="protein sequence ID" value="PIA41035.1"/>
    <property type="molecule type" value="Genomic_DNA"/>
</dbReference>
<dbReference type="OrthoDB" id="433924at2759"/>
<dbReference type="InterPro" id="IPR015797">
    <property type="entry name" value="NUDIX_hydrolase-like_dom_sf"/>
</dbReference>
<dbReference type="PANTHER" id="PTHR36395:SF1">
    <property type="entry name" value="RING-H2 ZINC FINGER PROTEIN"/>
    <property type="match status" value="1"/>
</dbReference>
<feature type="non-terminal residue" evidence="2">
    <location>
        <position position="1"/>
    </location>
</feature>
<dbReference type="Pfam" id="PF00293">
    <property type="entry name" value="NUDIX"/>
    <property type="match status" value="1"/>
</dbReference>
<accession>A0A2G5DC44</accession>
<reference evidence="2 3" key="1">
    <citation type="submission" date="2017-09" db="EMBL/GenBank/DDBJ databases">
        <title>WGS assembly of Aquilegia coerulea Goldsmith.</title>
        <authorList>
            <person name="Hodges S."/>
            <person name="Kramer E."/>
            <person name="Nordborg M."/>
            <person name="Tomkins J."/>
            <person name="Borevitz J."/>
            <person name="Derieg N."/>
            <person name="Yan J."/>
            <person name="Mihaltcheva S."/>
            <person name="Hayes R.D."/>
            <person name="Rokhsar D."/>
        </authorList>
    </citation>
    <scope>NUCLEOTIDE SEQUENCE [LARGE SCALE GENOMIC DNA]</scope>
    <source>
        <strain evidence="3">cv. Goldsmith</strain>
    </source>
</reference>
<dbReference type="EMBL" id="KZ305040">
    <property type="protein sequence ID" value="PIA41034.1"/>
    <property type="molecule type" value="Genomic_DNA"/>
</dbReference>
<evidence type="ECO:0000313" key="2">
    <source>
        <dbReference type="EMBL" id="PIA41034.1"/>
    </source>
</evidence>
<dbReference type="InterPro" id="IPR000086">
    <property type="entry name" value="NUDIX_hydrolase_dom"/>
</dbReference>
<name>A0A2G5DC44_AQUCA</name>
<dbReference type="Proteomes" id="UP000230069">
    <property type="component" value="Unassembled WGS sequence"/>
</dbReference>
<evidence type="ECO:0000259" key="1">
    <source>
        <dbReference type="Pfam" id="PF00293"/>
    </source>
</evidence>
<evidence type="ECO:0000313" key="3">
    <source>
        <dbReference type="Proteomes" id="UP000230069"/>
    </source>
</evidence>
<dbReference type="SUPFAM" id="SSF55811">
    <property type="entry name" value="Nudix"/>
    <property type="match status" value="1"/>
</dbReference>
<proteinExistence type="predicted"/>
<dbReference type="AlphaFoldDB" id="A0A2G5DC44"/>
<organism evidence="2 3">
    <name type="scientific">Aquilegia coerulea</name>
    <name type="common">Rocky mountain columbine</name>
    <dbReference type="NCBI Taxonomy" id="218851"/>
    <lineage>
        <taxon>Eukaryota</taxon>
        <taxon>Viridiplantae</taxon>
        <taxon>Streptophyta</taxon>
        <taxon>Embryophyta</taxon>
        <taxon>Tracheophyta</taxon>
        <taxon>Spermatophyta</taxon>
        <taxon>Magnoliopsida</taxon>
        <taxon>Ranunculales</taxon>
        <taxon>Ranunculaceae</taxon>
        <taxon>Thalictroideae</taxon>
        <taxon>Aquilegia</taxon>
    </lineage>
</organism>
<keyword evidence="3" id="KW-1185">Reference proteome</keyword>
<dbReference type="PANTHER" id="PTHR36395">
    <property type="entry name" value="RING-H2 ZINC FINGER PROTEIN"/>
    <property type="match status" value="1"/>
</dbReference>
<feature type="domain" description="Nudix hydrolase" evidence="1">
    <location>
        <begin position="137"/>
        <end position="257"/>
    </location>
</feature>
<gene>
    <name evidence="2" type="ORF">AQUCO_02300071v1</name>
</gene>
<sequence length="286" mass="32593">RKDEQQTEKFQFSTILMSKSPIQNIPKSLIHFHYKPKFLSFFNFFSTAAISISLHHQYPFHFYQFLKNPIMLPSKANSFSTPESLFHWLKPRLPSDSFESWGMKPGTKNIHNLWLELSQGESSINVDSAIASPIRTVHVVTVKILNQNRGVLIEAQQELSDGTFRERFRPLSEKMKPGEDVEIAVIRAVKEELGSIIQGDIGSIVRIVPGSYEKKVEEKESSVSYPGLPCCYVLHSVEACVDGLPNEDFCTEEEGEYEECSDVKVADKAVFVKKHFWKWVEASTST</sequence>
<protein>
    <recommendedName>
        <fullName evidence="1">Nudix hydrolase domain-containing protein</fullName>
    </recommendedName>
</protein>